<dbReference type="Proteomes" id="UP000187151">
    <property type="component" value="Unassembled WGS sequence"/>
</dbReference>
<name>A0ABX3FR41_9ACTN</name>
<comment type="caution">
    <text evidence="2">The sequence shown here is derived from an EMBL/GenBank/DDBJ whole genome shotgun (WGS) entry which is preliminary data.</text>
</comment>
<proteinExistence type="predicted"/>
<protein>
    <submittedName>
        <fullName evidence="2">Uncharacterized protein</fullName>
    </submittedName>
</protein>
<feature type="region of interest" description="Disordered" evidence="1">
    <location>
        <begin position="1"/>
        <end position="31"/>
    </location>
</feature>
<feature type="compositionally biased region" description="Low complexity" evidence="1">
    <location>
        <begin position="12"/>
        <end position="23"/>
    </location>
</feature>
<evidence type="ECO:0000313" key="2">
    <source>
        <dbReference type="EMBL" id="OLZ43210.1"/>
    </source>
</evidence>
<gene>
    <name evidence="2" type="ORF">AVW11_35320</name>
</gene>
<sequence>MLQPIPPSLAGRTRSSARCSPAAARERPANPPTIRYQELYPTWNFDFDDHDAMTRRLPRLAAL</sequence>
<reference evidence="2 3" key="1">
    <citation type="submission" date="2016-01" db="EMBL/GenBank/DDBJ databases">
        <title>Streptomyces amritsarensis strain MTCC 11845 genome sequencing and assembly.</title>
        <authorList>
            <person name="Sharma D."/>
            <person name="Nair G.R."/>
            <person name="Kaur G."/>
            <person name="Manhas R.K."/>
            <person name="Mayilraj S."/>
        </authorList>
    </citation>
    <scope>NUCLEOTIDE SEQUENCE [LARGE SCALE GENOMIC DNA]</scope>
    <source>
        <strain evidence="2 3">MTCC 11845</strain>
    </source>
</reference>
<evidence type="ECO:0000313" key="3">
    <source>
        <dbReference type="Proteomes" id="UP000187151"/>
    </source>
</evidence>
<accession>A0ABX3FR41</accession>
<evidence type="ECO:0000256" key="1">
    <source>
        <dbReference type="SAM" id="MobiDB-lite"/>
    </source>
</evidence>
<keyword evidence="3" id="KW-1185">Reference proteome</keyword>
<dbReference type="EMBL" id="MQUR01000189">
    <property type="protein sequence ID" value="OLZ43210.1"/>
    <property type="molecule type" value="Genomic_DNA"/>
</dbReference>
<organism evidence="2 3">
    <name type="scientific">Streptomyces amritsarensis</name>
    <dbReference type="NCBI Taxonomy" id="681158"/>
    <lineage>
        <taxon>Bacteria</taxon>
        <taxon>Bacillati</taxon>
        <taxon>Actinomycetota</taxon>
        <taxon>Actinomycetes</taxon>
        <taxon>Kitasatosporales</taxon>
        <taxon>Streptomycetaceae</taxon>
        <taxon>Streptomyces</taxon>
    </lineage>
</organism>